<dbReference type="EMBL" id="KN826443">
    <property type="protein sequence ID" value="KIK78882.1"/>
    <property type="molecule type" value="Genomic_DNA"/>
</dbReference>
<organism evidence="1 2">
    <name type="scientific">Paxillus rubicundulus Ve08.2h10</name>
    <dbReference type="NCBI Taxonomy" id="930991"/>
    <lineage>
        <taxon>Eukaryota</taxon>
        <taxon>Fungi</taxon>
        <taxon>Dikarya</taxon>
        <taxon>Basidiomycota</taxon>
        <taxon>Agaricomycotina</taxon>
        <taxon>Agaricomycetes</taxon>
        <taxon>Agaricomycetidae</taxon>
        <taxon>Boletales</taxon>
        <taxon>Paxilineae</taxon>
        <taxon>Paxillaceae</taxon>
        <taxon>Paxillus</taxon>
    </lineage>
</organism>
<evidence type="ECO:0000313" key="1">
    <source>
        <dbReference type="EMBL" id="KIK78882.1"/>
    </source>
</evidence>
<evidence type="ECO:0000313" key="2">
    <source>
        <dbReference type="Proteomes" id="UP000054538"/>
    </source>
</evidence>
<accession>A0A0D0C7A9</accession>
<sequence length="95" mass="10765">LPSDEMNTSSMPPWKRARALMTVVQTLLSMSKEVEDHYSHCMLELSQASYDAFVANEQYCCLCLCEIDIMCTVTVDELEEAITVRKRVGGQIEEV</sequence>
<dbReference type="HOGENOM" id="CLU_2427938_0_0_1"/>
<gene>
    <name evidence="1" type="ORF">PAXRUDRAFT_162826</name>
</gene>
<dbReference type="InParanoid" id="A0A0D0C7A9"/>
<protein>
    <submittedName>
        <fullName evidence="1">Uncharacterized protein</fullName>
    </submittedName>
</protein>
<proteinExistence type="predicted"/>
<reference evidence="2" key="2">
    <citation type="submission" date="2015-01" db="EMBL/GenBank/DDBJ databases">
        <title>Evolutionary Origins and Diversification of the Mycorrhizal Mutualists.</title>
        <authorList>
            <consortium name="DOE Joint Genome Institute"/>
            <consortium name="Mycorrhizal Genomics Consortium"/>
            <person name="Kohler A."/>
            <person name="Kuo A."/>
            <person name="Nagy L.G."/>
            <person name="Floudas D."/>
            <person name="Copeland A."/>
            <person name="Barry K.W."/>
            <person name="Cichocki N."/>
            <person name="Veneault-Fourrey C."/>
            <person name="LaButti K."/>
            <person name="Lindquist E.A."/>
            <person name="Lipzen A."/>
            <person name="Lundell T."/>
            <person name="Morin E."/>
            <person name="Murat C."/>
            <person name="Riley R."/>
            <person name="Ohm R."/>
            <person name="Sun H."/>
            <person name="Tunlid A."/>
            <person name="Henrissat B."/>
            <person name="Grigoriev I.V."/>
            <person name="Hibbett D.S."/>
            <person name="Martin F."/>
        </authorList>
    </citation>
    <scope>NUCLEOTIDE SEQUENCE [LARGE SCALE GENOMIC DNA]</scope>
    <source>
        <strain evidence="2">Ve08.2h10</strain>
    </source>
</reference>
<dbReference type="Proteomes" id="UP000054538">
    <property type="component" value="Unassembled WGS sequence"/>
</dbReference>
<keyword evidence="2" id="KW-1185">Reference proteome</keyword>
<reference evidence="1 2" key="1">
    <citation type="submission" date="2014-04" db="EMBL/GenBank/DDBJ databases">
        <authorList>
            <consortium name="DOE Joint Genome Institute"/>
            <person name="Kuo A."/>
            <person name="Kohler A."/>
            <person name="Jargeat P."/>
            <person name="Nagy L.G."/>
            <person name="Floudas D."/>
            <person name="Copeland A."/>
            <person name="Barry K.W."/>
            <person name="Cichocki N."/>
            <person name="Veneault-Fourrey C."/>
            <person name="LaButti K."/>
            <person name="Lindquist E.A."/>
            <person name="Lipzen A."/>
            <person name="Lundell T."/>
            <person name="Morin E."/>
            <person name="Murat C."/>
            <person name="Sun H."/>
            <person name="Tunlid A."/>
            <person name="Henrissat B."/>
            <person name="Grigoriev I.V."/>
            <person name="Hibbett D.S."/>
            <person name="Martin F."/>
            <person name="Nordberg H.P."/>
            <person name="Cantor M.N."/>
            <person name="Hua S.X."/>
        </authorList>
    </citation>
    <scope>NUCLEOTIDE SEQUENCE [LARGE SCALE GENOMIC DNA]</scope>
    <source>
        <strain evidence="1 2">Ve08.2h10</strain>
    </source>
</reference>
<feature type="non-terminal residue" evidence="1">
    <location>
        <position position="95"/>
    </location>
</feature>
<name>A0A0D0C7A9_9AGAM</name>
<dbReference type="OrthoDB" id="2692185at2759"/>
<dbReference type="AlphaFoldDB" id="A0A0D0C7A9"/>